<dbReference type="EMBL" id="OM236516">
    <property type="protein sequence ID" value="UNY48718.1"/>
    <property type="molecule type" value="Genomic_DNA"/>
</dbReference>
<proteinExistence type="predicted"/>
<name>A0AAE9G5M8_9CAUD</name>
<evidence type="ECO:0000313" key="2">
    <source>
        <dbReference type="Proteomes" id="UP000831021"/>
    </source>
</evidence>
<keyword evidence="2" id="KW-1185">Reference proteome</keyword>
<reference evidence="1 2" key="1">
    <citation type="submission" date="2022-01" db="EMBL/GenBank/DDBJ databases">
        <authorList>
            <person name="Stokar-Avihail A."/>
        </authorList>
    </citation>
    <scope>NUCLEOTIDE SEQUENCE [LARGE SCALE GENOMIC DNA]</scope>
</reference>
<sequence length="119" mass="13594">MEKIQSHEIKDIWRVRDGLLIEISKFQSLGYFISDNQMKTKIIRGCKGLRELKEDYTNQWSKKTYPKGTLLLHGAPVEPITDVNKFKAEIKSSGGSVLGSITEIHSVLNDIKTILLKYE</sequence>
<dbReference type="Proteomes" id="UP000831021">
    <property type="component" value="Segment"/>
</dbReference>
<organism evidence="1 2">
    <name type="scientific">Bacillus phage FADO</name>
    <dbReference type="NCBI Taxonomy" id="2917160"/>
    <lineage>
        <taxon>Viruses</taxon>
        <taxon>Duplodnaviria</taxon>
        <taxon>Heunggongvirae</taxon>
        <taxon>Uroviricota</taxon>
        <taxon>Caudoviricetes</taxon>
        <taxon>Heleneionescovirinae</taxon>
        <taxon>Zhangjivirus</taxon>
        <taxon>Zhangjivirus fado</taxon>
    </lineage>
</organism>
<accession>A0AAE9G5M8</accession>
<evidence type="ECO:0000313" key="1">
    <source>
        <dbReference type="EMBL" id="UNY48718.1"/>
    </source>
</evidence>
<gene>
    <name evidence="1" type="ORF">fado_3</name>
</gene>
<protein>
    <submittedName>
        <fullName evidence="1">Uncharacterized protein</fullName>
    </submittedName>
</protein>